<sequence>MCANAVTAKNRTSFVEPPITPSMPWRLKHLEALPDYRLFVRFLDGLEGYVNMKQFLFSDSAGVFSSLRDDKIFSSADLVYGAVTWPGELDLAPDAMYEQIKAHGEWDLH</sequence>
<dbReference type="Gene3D" id="3.30.2020.10">
    <property type="entry name" value="NE0471-like N-terminal domain"/>
    <property type="match status" value="1"/>
</dbReference>
<comment type="caution">
    <text evidence="1">The sequence shown here is derived from an EMBL/GenBank/DDBJ whole genome shotgun (WGS) entry which is preliminary data.</text>
</comment>
<dbReference type="InterPro" id="IPR018841">
    <property type="entry name" value="DUF2442"/>
</dbReference>
<protein>
    <submittedName>
        <fullName evidence="1">Uncharacterized protein DUF2442</fullName>
    </submittedName>
</protein>
<name>A0A562R244_9BACT</name>
<keyword evidence="2" id="KW-1185">Reference proteome</keyword>
<evidence type="ECO:0000313" key="2">
    <source>
        <dbReference type="Proteomes" id="UP000318307"/>
    </source>
</evidence>
<dbReference type="OrthoDB" id="3233810at2"/>
<proteinExistence type="predicted"/>
<evidence type="ECO:0000313" key="1">
    <source>
        <dbReference type="EMBL" id="TWI63145.1"/>
    </source>
</evidence>
<accession>A0A562R244</accession>
<reference evidence="1 2" key="1">
    <citation type="submission" date="2019-07" db="EMBL/GenBank/DDBJ databases">
        <title>Genome sequencing of 100 strains of the haloalkaliphilic chemolithoautotrophic sulfur-oxidizing bacterium Thioalkalivibrio.</title>
        <authorList>
            <person name="Muyzer G."/>
        </authorList>
    </citation>
    <scope>NUCLEOTIDE SEQUENCE [LARGE SCALE GENOMIC DNA]</scope>
    <source>
        <strain evidence="1 2">ASO4-4</strain>
    </source>
</reference>
<dbReference type="Pfam" id="PF10387">
    <property type="entry name" value="DUF2442"/>
    <property type="match status" value="1"/>
</dbReference>
<dbReference type="InterPro" id="IPR036782">
    <property type="entry name" value="NE0471-like_N"/>
</dbReference>
<dbReference type="EMBL" id="VLLC01000053">
    <property type="protein sequence ID" value="TWI63145.1"/>
    <property type="molecule type" value="Genomic_DNA"/>
</dbReference>
<dbReference type="SUPFAM" id="SSF143880">
    <property type="entry name" value="NE0471 N-terminal domain-like"/>
    <property type="match status" value="1"/>
</dbReference>
<dbReference type="Proteomes" id="UP000318307">
    <property type="component" value="Unassembled WGS sequence"/>
</dbReference>
<gene>
    <name evidence="1" type="ORF">LZ24_03309</name>
</gene>
<dbReference type="AlphaFoldDB" id="A0A562R244"/>
<organism evidence="1 2">
    <name type="scientific">Desulfobotulus alkaliphilus</name>
    <dbReference type="NCBI Taxonomy" id="622671"/>
    <lineage>
        <taxon>Bacteria</taxon>
        <taxon>Pseudomonadati</taxon>
        <taxon>Thermodesulfobacteriota</taxon>
        <taxon>Desulfobacteria</taxon>
        <taxon>Desulfobacterales</taxon>
        <taxon>Desulfobacteraceae</taxon>
        <taxon>Desulfobotulus</taxon>
    </lineage>
</organism>